<dbReference type="Pfam" id="PF25612">
    <property type="entry name" value="DUF7940"/>
    <property type="match status" value="1"/>
</dbReference>
<dbReference type="GO" id="GO:0009253">
    <property type="term" value="P:peptidoglycan catabolic process"/>
    <property type="evidence" value="ECO:0007669"/>
    <property type="project" value="InterPro"/>
</dbReference>
<keyword evidence="5 6" id="KW-0326">Glycosidase</keyword>
<dbReference type="GO" id="GO:0031640">
    <property type="term" value="P:killing of cells of another organism"/>
    <property type="evidence" value="ECO:0007669"/>
    <property type="project" value="UniProtKB-KW"/>
</dbReference>
<sequence length="246" mass="26538">MKLRLVYNWASILRFAWSVWLTLLAALLIVVSVALMLLDAQILGLPAPVFAGLAALAQLFAIPARIIFQEKVEAFLADEEGALHWPRTWRGKAAGGTAAVIALATAFIEPWEGTRLKAYMDVAGIPTICTGHTDGVELGDTATPEECREMFLAEVVAFETRIRPCLPGQLPDQTRAAFVSAAYNIGARAFCGSSMSRRAQAGDLAGACDALLMWNKARVKGVLQVVRGLDRRRAAERTLCLQGLAG</sequence>
<comment type="similarity">
    <text evidence="6">Belongs to the glycosyl hydrolase 24 family.</text>
</comment>
<evidence type="ECO:0000256" key="3">
    <source>
        <dbReference type="ARBA" id="ARBA00022638"/>
    </source>
</evidence>
<keyword evidence="2 6" id="KW-0929">Antimicrobial</keyword>
<dbReference type="InterPro" id="IPR057700">
    <property type="entry name" value="DUF7940"/>
</dbReference>
<keyword evidence="7" id="KW-0812">Transmembrane</keyword>
<keyword evidence="3 6" id="KW-0081">Bacteriolytic enzyme</keyword>
<proteinExistence type="inferred from homology"/>
<dbReference type="EC" id="3.2.1.17" evidence="6"/>
<keyword evidence="7" id="KW-0472">Membrane</keyword>
<keyword evidence="4 6" id="KW-0378">Hydrolase</keyword>
<reference evidence="8 9" key="1">
    <citation type="submission" date="2017-03" db="EMBL/GenBank/DDBJ databases">
        <authorList>
            <person name="Afonso C.L."/>
            <person name="Miller P.J."/>
            <person name="Scott M.A."/>
            <person name="Spackman E."/>
            <person name="Goraichik I."/>
            <person name="Dimitrov K.M."/>
            <person name="Suarez D.L."/>
            <person name="Swayne D.E."/>
        </authorList>
    </citation>
    <scope>NUCLEOTIDE SEQUENCE [LARGE SCALE GENOMIC DNA]</scope>
    <source>
        <strain evidence="8 9">CECT 7751</strain>
    </source>
</reference>
<dbReference type="HAMAP" id="MF_04110">
    <property type="entry name" value="ENDOLYSIN_T4"/>
    <property type="match status" value="1"/>
</dbReference>
<evidence type="ECO:0000256" key="1">
    <source>
        <dbReference type="ARBA" id="ARBA00000632"/>
    </source>
</evidence>
<dbReference type="Gene3D" id="1.10.530.40">
    <property type="match status" value="1"/>
</dbReference>
<dbReference type="GO" id="GO:0016998">
    <property type="term" value="P:cell wall macromolecule catabolic process"/>
    <property type="evidence" value="ECO:0007669"/>
    <property type="project" value="InterPro"/>
</dbReference>
<dbReference type="GO" id="GO:0042742">
    <property type="term" value="P:defense response to bacterium"/>
    <property type="evidence" value="ECO:0007669"/>
    <property type="project" value="UniProtKB-KW"/>
</dbReference>
<dbReference type="EMBL" id="FWFN01000014">
    <property type="protein sequence ID" value="SLN75043.1"/>
    <property type="molecule type" value="Genomic_DNA"/>
</dbReference>
<dbReference type="InterPro" id="IPR023347">
    <property type="entry name" value="Lysozyme_dom_sf"/>
</dbReference>
<dbReference type="InterPro" id="IPR002196">
    <property type="entry name" value="Glyco_hydro_24"/>
</dbReference>
<dbReference type="PANTHER" id="PTHR38107">
    <property type="match status" value="1"/>
</dbReference>
<evidence type="ECO:0000256" key="4">
    <source>
        <dbReference type="ARBA" id="ARBA00022801"/>
    </source>
</evidence>
<keyword evidence="7" id="KW-1133">Transmembrane helix</keyword>
<dbReference type="InterPro" id="IPR023346">
    <property type="entry name" value="Lysozyme-like_dom_sf"/>
</dbReference>
<evidence type="ECO:0000313" key="8">
    <source>
        <dbReference type="EMBL" id="SLN75043.1"/>
    </source>
</evidence>
<dbReference type="Pfam" id="PF00959">
    <property type="entry name" value="Phage_lysozyme"/>
    <property type="match status" value="1"/>
</dbReference>
<comment type="catalytic activity">
    <reaction evidence="1 6">
        <text>Hydrolysis of (1-&gt;4)-beta-linkages between N-acetylmuramic acid and N-acetyl-D-glucosamine residues in a peptidoglycan and between N-acetyl-D-glucosamine residues in chitodextrins.</text>
        <dbReference type="EC" id="3.2.1.17"/>
    </reaction>
</comment>
<accession>A0A1X7ADU7</accession>
<evidence type="ECO:0000256" key="5">
    <source>
        <dbReference type="ARBA" id="ARBA00023295"/>
    </source>
</evidence>
<dbReference type="RefSeq" id="WP_198431825.1">
    <property type="nucleotide sequence ID" value="NZ_FWFN01000014.1"/>
</dbReference>
<keyword evidence="9" id="KW-1185">Reference proteome</keyword>
<dbReference type="GO" id="GO:0003796">
    <property type="term" value="F:lysozyme activity"/>
    <property type="evidence" value="ECO:0007669"/>
    <property type="project" value="UniProtKB-EC"/>
</dbReference>
<dbReference type="AlphaFoldDB" id="A0A1X7ADU7"/>
<evidence type="ECO:0000256" key="6">
    <source>
        <dbReference type="RuleBase" id="RU003788"/>
    </source>
</evidence>
<feature type="transmembrane region" description="Helical" evidence="7">
    <location>
        <begin position="49"/>
        <end position="68"/>
    </location>
</feature>
<feature type="transmembrane region" description="Helical" evidence="7">
    <location>
        <begin position="12"/>
        <end position="37"/>
    </location>
</feature>
<evidence type="ECO:0000313" key="9">
    <source>
        <dbReference type="Proteomes" id="UP000193963"/>
    </source>
</evidence>
<dbReference type="PANTHER" id="PTHR38107:SF3">
    <property type="entry name" value="LYSOZYME RRRD-RELATED"/>
    <property type="match status" value="1"/>
</dbReference>
<evidence type="ECO:0000256" key="7">
    <source>
        <dbReference type="SAM" id="Phobius"/>
    </source>
</evidence>
<gene>
    <name evidence="8" type="primary">rrrD</name>
    <name evidence="8" type="ORF">PSM7751_04244</name>
</gene>
<organism evidence="8 9">
    <name type="scientific">Pseudooceanicola marinus</name>
    <dbReference type="NCBI Taxonomy" id="396013"/>
    <lineage>
        <taxon>Bacteria</taxon>
        <taxon>Pseudomonadati</taxon>
        <taxon>Pseudomonadota</taxon>
        <taxon>Alphaproteobacteria</taxon>
        <taxon>Rhodobacterales</taxon>
        <taxon>Paracoccaceae</taxon>
        <taxon>Pseudooceanicola</taxon>
    </lineage>
</organism>
<dbReference type="Proteomes" id="UP000193963">
    <property type="component" value="Unassembled WGS sequence"/>
</dbReference>
<dbReference type="CDD" id="cd16900">
    <property type="entry name" value="endolysin_R21-like"/>
    <property type="match status" value="1"/>
</dbReference>
<dbReference type="SUPFAM" id="SSF53955">
    <property type="entry name" value="Lysozyme-like"/>
    <property type="match status" value="1"/>
</dbReference>
<dbReference type="InterPro" id="IPR034690">
    <property type="entry name" value="Endolysin_T4_type"/>
</dbReference>
<protein>
    <recommendedName>
        <fullName evidence="6">Lysozyme</fullName>
        <ecNumber evidence="6">3.2.1.17</ecNumber>
    </recommendedName>
</protein>
<dbReference type="InterPro" id="IPR051018">
    <property type="entry name" value="Bacteriophage_GH24"/>
</dbReference>
<name>A0A1X7ADU7_9RHOB</name>
<evidence type="ECO:0000256" key="2">
    <source>
        <dbReference type="ARBA" id="ARBA00022529"/>
    </source>
</evidence>